<keyword evidence="1" id="KW-0238">DNA-binding</keyword>
<evidence type="ECO:0000256" key="1">
    <source>
        <dbReference type="ARBA" id="ARBA00023125"/>
    </source>
</evidence>
<dbReference type="PANTHER" id="PTHR46797:SF1">
    <property type="entry name" value="METHYLPHOSPHONATE SYNTHASE"/>
    <property type="match status" value="1"/>
</dbReference>
<organism evidence="3 4">
    <name type="scientific">Lysinibacillus halotolerans</name>
    <dbReference type="NCBI Taxonomy" id="1368476"/>
    <lineage>
        <taxon>Bacteria</taxon>
        <taxon>Bacillati</taxon>
        <taxon>Bacillota</taxon>
        <taxon>Bacilli</taxon>
        <taxon>Bacillales</taxon>
        <taxon>Bacillaceae</taxon>
        <taxon>Lysinibacillus</taxon>
    </lineage>
</organism>
<dbReference type="Pfam" id="PF01381">
    <property type="entry name" value="HTH_3"/>
    <property type="match status" value="1"/>
</dbReference>
<dbReference type="PROSITE" id="PS50943">
    <property type="entry name" value="HTH_CROC1"/>
    <property type="match status" value="1"/>
</dbReference>
<dbReference type="GO" id="GO:0005829">
    <property type="term" value="C:cytosol"/>
    <property type="evidence" value="ECO:0007669"/>
    <property type="project" value="TreeGrafter"/>
</dbReference>
<dbReference type="SMART" id="SM00530">
    <property type="entry name" value="HTH_XRE"/>
    <property type="match status" value="1"/>
</dbReference>
<dbReference type="SUPFAM" id="SSF47413">
    <property type="entry name" value="lambda repressor-like DNA-binding domains"/>
    <property type="match status" value="1"/>
</dbReference>
<gene>
    <name evidence="3" type="ORF">EC501_02135</name>
</gene>
<protein>
    <submittedName>
        <fullName evidence="3">XRE family transcriptional regulator</fullName>
    </submittedName>
</protein>
<accession>A0A3M8HG69</accession>
<evidence type="ECO:0000313" key="4">
    <source>
        <dbReference type="Proteomes" id="UP000279909"/>
    </source>
</evidence>
<dbReference type="Proteomes" id="UP000279909">
    <property type="component" value="Unassembled WGS sequence"/>
</dbReference>
<feature type="domain" description="HTH cro/C1-type" evidence="2">
    <location>
        <begin position="32"/>
        <end position="85"/>
    </location>
</feature>
<proteinExistence type="predicted"/>
<dbReference type="InterPro" id="IPR011990">
    <property type="entry name" value="TPR-like_helical_dom_sf"/>
</dbReference>
<dbReference type="CDD" id="cd00093">
    <property type="entry name" value="HTH_XRE"/>
    <property type="match status" value="1"/>
</dbReference>
<dbReference type="PANTHER" id="PTHR46797">
    <property type="entry name" value="HTH-TYPE TRANSCRIPTIONAL REGULATOR"/>
    <property type="match status" value="1"/>
</dbReference>
<dbReference type="AlphaFoldDB" id="A0A3M8HG69"/>
<evidence type="ECO:0000313" key="3">
    <source>
        <dbReference type="EMBL" id="RND01432.1"/>
    </source>
</evidence>
<dbReference type="InterPro" id="IPR001387">
    <property type="entry name" value="Cro/C1-type_HTH"/>
</dbReference>
<keyword evidence="4" id="KW-1185">Reference proteome</keyword>
<dbReference type="EMBL" id="RHLQ01000002">
    <property type="protein sequence ID" value="RND01432.1"/>
    <property type="molecule type" value="Genomic_DNA"/>
</dbReference>
<comment type="caution">
    <text evidence="3">The sequence shown here is derived from an EMBL/GenBank/DDBJ whole genome shotgun (WGS) entry which is preliminary data.</text>
</comment>
<dbReference type="SUPFAM" id="SSF48452">
    <property type="entry name" value="TPR-like"/>
    <property type="match status" value="1"/>
</dbReference>
<dbReference type="Gene3D" id="1.10.260.40">
    <property type="entry name" value="lambda repressor-like DNA-binding domains"/>
    <property type="match status" value="1"/>
</dbReference>
<dbReference type="GO" id="GO:0003700">
    <property type="term" value="F:DNA-binding transcription factor activity"/>
    <property type="evidence" value="ECO:0007669"/>
    <property type="project" value="TreeGrafter"/>
</dbReference>
<dbReference type="GO" id="GO:0003677">
    <property type="term" value="F:DNA binding"/>
    <property type="evidence" value="ECO:0007669"/>
    <property type="project" value="UniProtKB-KW"/>
</dbReference>
<name>A0A3M8HG69_9BACI</name>
<dbReference type="Gene3D" id="1.25.40.10">
    <property type="entry name" value="Tetratricopeptide repeat domain"/>
    <property type="match status" value="1"/>
</dbReference>
<reference evidence="3 4" key="1">
    <citation type="journal article" date="2014" name="Int. J. Syst. Evol. Microbiol.">
        <title>Lysinibacillus halotolerans sp. nov., isolated from saline-alkaline soil.</title>
        <authorList>
            <person name="Kong D."/>
            <person name="Wang Y."/>
            <person name="Zhao B."/>
            <person name="Li Y."/>
            <person name="Song J."/>
            <person name="Zhai Y."/>
            <person name="Zhang C."/>
            <person name="Wang H."/>
            <person name="Chen X."/>
            <person name="Zhao B."/>
            <person name="Ruan Z."/>
        </authorList>
    </citation>
    <scope>NUCLEOTIDE SEQUENCE [LARGE SCALE GENOMIC DNA]</scope>
    <source>
        <strain evidence="3 4">MCCC 1A12703</strain>
    </source>
</reference>
<evidence type="ECO:0000259" key="2">
    <source>
        <dbReference type="PROSITE" id="PS50943"/>
    </source>
</evidence>
<dbReference type="InterPro" id="IPR050807">
    <property type="entry name" value="TransReg_Diox_bact_type"/>
</dbReference>
<sequence length="439" mass="51751">MFNKTKIFPIELLIDTIDGNGVVGINSLGERIKKFRKEKKMTLAEVAGERLTKGMLSLIENGKAQPSMESLRYIAERIGVEVSSLLDEDHLEELRTLLFEIEKEYNNIFSPFELREKDVMNSLLQRILSVREKLHGKNYEEIRLLDLYIRLNTVLNYQKETISMSHIISFYEKIHAYSQVISCYSFLSGFYFNKNDYEHALKWIQEAEKRTKPYEHLIDKLSILDMHYILTVLYGAIDDPENSQKHLNIALNIAHENRIYYRLDDFYRYSFVLAIQQGDEEKSAYYLTKLKQHADFTENEFAHNTLVFCQAHYMNMIDKDYEKVPSLNEHLKKSSYGTKVDEHIFTFYRMEQAYAYWAQGLYNEALQTSEDLSIPSFTHHPIDLAIMYRSFAVRALCFLELGEKESAKREILYAYHGVMNFTSSIYKTFIVEAYKKIQY</sequence>
<dbReference type="InterPro" id="IPR010982">
    <property type="entry name" value="Lambda_DNA-bd_dom_sf"/>
</dbReference>